<protein>
    <submittedName>
        <fullName evidence="1">Uncharacterized protein</fullName>
    </submittedName>
</protein>
<name>A0A8T2PA35_9TELE</name>
<accession>A0A8T2PA35</accession>
<reference evidence="1" key="1">
    <citation type="thesis" date="2021" institute="BYU ScholarsArchive" country="Provo, UT, USA">
        <title>Applications of and Algorithms for Genome Assembly and Genomic Analyses with an Emphasis on Marine Teleosts.</title>
        <authorList>
            <person name="Pickett B.D."/>
        </authorList>
    </citation>
    <scope>NUCLEOTIDE SEQUENCE</scope>
    <source>
        <strain evidence="1">HI-2016</strain>
    </source>
</reference>
<dbReference type="Proteomes" id="UP000824540">
    <property type="component" value="Unassembled WGS sequence"/>
</dbReference>
<organism evidence="1 2">
    <name type="scientific">Albula glossodonta</name>
    <name type="common">roundjaw bonefish</name>
    <dbReference type="NCBI Taxonomy" id="121402"/>
    <lineage>
        <taxon>Eukaryota</taxon>
        <taxon>Metazoa</taxon>
        <taxon>Chordata</taxon>
        <taxon>Craniata</taxon>
        <taxon>Vertebrata</taxon>
        <taxon>Euteleostomi</taxon>
        <taxon>Actinopterygii</taxon>
        <taxon>Neopterygii</taxon>
        <taxon>Teleostei</taxon>
        <taxon>Albuliformes</taxon>
        <taxon>Albulidae</taxon>
        <taxon>Albula</taxon>
    </lineage>
</organism>
<comment type="caution">
    <text evidence="1">The sequence shown here is derived from an EMBL/GenBank/DDBJ whole genome shotgun (WGS) entry which is preliminary data.</text>
</comment>
<proteinExistence type="predicted"/>
<sequence length="85" mass="9483">MKRSTQFTKHISVFESSFGPVPDLHVSCWAVTLTGSGKDVDQLGGPMRWRQGSLSHTQLYMMGGNTKALFEEEQQPGLEESPWVV</sequence>
<evidence type="ECO:0000313" key="2">
    <source>
        <dbReference type="Proteomes" id="UP000824540"/>
    </source>
</evidence>
<dbReference type="EMBL" id="JAFBMS010000010">
    <property type="protein sequence ID" value="KAG9349089.1"/>
    <property type="molecule type" value="Genomic_DNA"/>
</dbReference>
<keyword evidence="2" id="KW-1185">Reference proteome</keyword>
<dbReference type="AlphaFoldDB" id="A0A8T2PA35"/>
<gene>
    <name evidence="1" type="ORF">JZ751_029409</name>
</gene>
<evidence type="ECO:0000313" key="1">
    <source>
        <dbReference type="EMBL" id="KAG9349089.1"/>
    </source>
</evidence>